<keyword evidence="2" id="KW-1185">Reference proteome</keyword>
<organism evidence="1 2">
    <name type="scientific">Claviceps pazoutovae</name>
    <dbReference type="NCBI Taxonomy" id="1649127"/>
    <lineage>
        <taxon>Eukaryota</taxon>
        <taxon>Fungi</taxon>
        <taxon>Dikarya</taxon>
        <taxon>Ascomycota</taxon>
        <taxon>Pezizomycotina</taxon>
        <taxon>Sordariomycetes</taxon>
        <taxon>Hypocreomycetidae</taxon>
        <taxon>Hypocreales</taxon>
        <taxon>Clavicipitaceae</taxon>
        <taxon>Claviceps</taxon>
    </lineage>
</organism>
<evidence type="ECO:0000313" key="1">
    <source>
        <dbReference type="EMBL" id="KAG5945582.1"/>
    </source>
</evidence>
<dbReference type="AlphaFoldDB" id="A0A9P7SJR3"/>
<comment type="caution">
    <text evidence="1">The sequence shown here is derived from an EMBL/GenBank/DDBJ whole genome shotgun (WGS) entry which is preliminary data.</text>
</comment>
<dbReference type="Proteomes" id="UP000706124">
    <property type="component" value="Unassembled WGS sequence"/>
</dbReference>
<name>A0A9P7SJR3_9HYPO</name>
<protein>
    <submittedName>
        <fullName evidence="1">Uncharacterized protein</fullName>
    </submittedName>
</protein>
<proteinExistence type="predicted"/>
<accession>A0A9P7SJR3</accession>
<sequence length="71" mass="7874">MEVPKTAGGDLRGTVFKIVSSREWRRRTGKGFVTEMRVQNDTNGAEMAECHAKRVRGNGLGKCHLLVGFEP</sequence>
<dbReference type="EMBL" id="SRPO01000044">
    <property type="protein sequence ID" value="KAG5945582.1"/>
    <property type="molecule type" value="Genomic_DNA"/>
</dbReference>
<reference evidence="1 2" key="1">
    <citation type="journal article" date="2020" name="bioRxiv">
        <title>Whole genome comparisons of ergot fungi reveals the divergence and evolution of species within the genus Claviceps are the result of varying mechanisms driving genome evolution and host range expansion.</title>
        <authorList>
            <person name="Wyka S.A."/>
            <person name="Mondo S.J."/>
            <person name="Liu M."/>
            <person name="Dettman J."/>
            <person name="Nalam V."/>
            <person name="Broders K.D."/>
        </authorList>
    </citation>
    <scope>NUCLEOTIDE SEQUENCE [LARGE SCALE GENOMIC DNA]</scope>
    <source>
        <strain evidence="1 2">CCC 1485</strain>
    </source>
</reference>
<evidence type="ECO:0000313" key="2">
    <source>
        <dbReference type="Proteomes" id="UP000706124"/>
    </source>
</evidence>
<gene>
    <name evidence="1" type="ORF">E4U60_005119</name>
</gene>